<dbReference type="CDD" id="cd00118">
    <property type="entry name" value="LysM"/>
    <property type="match status" value="2"/>
</dbReference>
<keyword evidence="4" id="KW-1185">Reference proteome</keyword>
<proteinExistence type="predicted"/>
<dbReference type="STRING" id="86666.SAMN04490247_1678"/>
<feature type="domain" description="LysM" evidence="2">
    <location>
        <begin position="89"/>
        <end position="134"/>
    </location>
</feature>
<dbReference type="Proteomes" id="UP000199225">
    <property type="component" value="Unassembled WGS sequence"/>
</dbReference>
<keyword evidence="1" id="KW-0732">Signal</keyword>
<evidence type="ECO:0000256" key="1">
    <source>
        <dbReference type="SAM" id="SignalP"/>
    </source>
</evidence>
<accession>A0A1G8T4P9</accession>
<dbReference type="SUPFAM" id="SSF54106">
    <property type="entry name" value="LysM domain"/>
    <property type="match status" value="2"/>
</dbReference>
<evidence type="ECO:0000313" key="4">
    <source>
        <dbReference type="Proteomes" id="UP000199225"/>
    </source>
</evidence>
<dbReference type="EMBL" id="FNEV01000004">
    <property type="protein sequence ID" value="SDJ35945.1"/>
    <property type="molecule type" value="Genomic_DNA"/>
</dbReference>
<protein>
    <submittedName>
        <fullName evidence="3">LysM domain-containing protein</fullName>
    </submittedName>
</protein>
<feature type="chain" id="PRO_5011512400" evidence="1">
    <location>
        <begin position="24"/>
        <end position="136"/>
    </location>
</feature>
<reference evidence="4" key="1">
    <citation type="submission" date="2016-10" db="EMBL/GenBank/DDBJ databases">
        <authorList>
            <person name="Varghese N."/>
            <person name="Submissions S."/>
        </authorList>
    </citation>
    <scope>NUCLEOTIDE SEQUENCE [LARGE SCALE GENOMIC DNA]</scope>
    <source>
        <strain evidence="4">DSM 4771</strain>
    </source>
</reference>
<gene>
    <name evidence="3" type="ORF">SAMN04490247_1678</name>
</gene>
<dbReference type="InterPro" id="IPR036779">
    <property type="entry name" value="LysM_dom_sf"/>
</dbReference>
<dbReference type="OrthoDB" id="308800at2"/>
<organism evidence="3 4">
    <name type="scientific">Salimicrobium halophilum</name>
    <dbReference type="NCBI Taxonomy" id="86666"/>
    <lineage>
        <taxon>Bacteria</taxon>
        <taxon>Bacillati</taxon>
        <taxon>Bacillota</taxon>
        <taxon>Bacilli</taxon>
        <taxon>Bacillales</taxon>
        <taxon>Bacillaceae</taxon>
        <taxon>Salimicrobium</taxon>
    </lineage>
</organism>
<dbReference type="SMART" id="SM00257">
    <property type="entry name" value="LysM"/>
    <property type="match status" value="2"/>
</dbReference>
<name>A0A1G8T4P9_9BACI</name>
<dbReference type="RefSeq" id="WP_093193419.1">
    <property type="nucleotide sequence ID" value="NZ_FNEV01000004.1"/>
</dbReference>
<dbReference type="PROSITE" id="PS51782">
    <property type="entry name" value="LYSM"/>
    <property type="match status" value="2"/>
</dbReference>
<feature type="domain" description="LysM" evidence="2">
    <location>
        <begin position="34"/>
        <end position="79"/>
    </location>
</feature>
<dbReference type="AlphaFoldDB" id="A0A1G8T4P9"/>
<feature type="signal peptide" evidence="1">
    <location>
        <begin position="1"/>
        <end position="23"/>
    </location>
</feature>
<sequence length="136" mass="14837">MKKHVISLAVAGLALGIGGGSVAADDYKDGGEETFHTVSPGTTLYSMANLHAGVTLEDIYEWNPGIEPRNLQIGQEVRVAPAEGEWSEKYHTVQPGESFFSIANLHKDTTLGDIYRLNPDVDPLNLQVGQKIRVYQ</sequence>
<dbReference type="InterPro" id="IPR018392">
    <property type="entry name" value="LysM"/>
</dbReference>
<dbReference type="Pfam" id="PF01476">
    <property type="entry name" value="LysM"/>
    <property type="match status" value="2"/>
</dbReference>
<dbReference type="Gene3D" id="3.10.350.10">
    <property type="entry name" value="LysM domain"/>
    <property type="match status" value="2"/>
</dbReference>
<evidence type="ECO:0000313" key="3">
    <source>
        <dbReference type="EMBL" id="SDJ35945.1"/>
    </source>
</evidence>
<evidence type="ECO:0000259" key="2">
    <source>
        <dbReference type="PROSITE" id="PS51782"/>
    </source>
</evidence>